<protein>
    <submittedName>
        <fullName evidence="1">Hydroxymethylpyrimidine pyrophosphatase-like HAD family hydrolase</fullName>
    </submittedName>
</protein>
<keyword evidence="2" id="KW-1185">Reference proteome</keyword>
<dbReference type="SFLD" id="SFLDS00003">
    <property type="entry name" value="Haloacid_Dehalogenase"/>
    <property type="match status" value="1"/>
</dbReference>
<dbReference type="NCBIfam" id="TIGR01484">
    <property type="entry name" value="HAD-SF-IIB"/>
    <property type="match status" value="1"/>
</dbReference>
<dbReference type="RefSeq" id="WP_204917582.1">
    <property type="nucleotide sequence ID" value="NZ_BAAAQP010000002.1"/>
</dbReference>
<dbReference type="InterPro" id="IPR006379">
    <property type="entry name" value="HAD-SF_hydro_IIB"/>
</dbReference>
<accession>A0ABS2RLL7</accession>
<dbReference type="InterPro" id="IPR036412">
    <property type="entry name" value="HAD-like_sf"/>
</dbReference>
<dbReference type="Proteomes" id="UP000704762">
    <property type="component" value="Unassembled WGS sequence"/>
</dbReference>
<dbReference type="SFLD" id="SFLDG01140">
    <property type="entry name" value="C2.B:_Phosphomannomutase_and_P"/>
    <property type="match status" value="1"/>
</dbReference>
<dbReference type="EMBL" id="JAFBCF010000001">
    <property type="protein sequence ID" value="MBM7799066.1"/>
    <property type="molecule type" value="Genomic_DNA"/>
</dbReference>
<sequence>MSWRPKLVALDIDGTVVDHAGRMPEAVFDAVQRVVEAGVHVVLATGRAWHGTQPVFDHLRLPGGPAISSNGAVTVSYPPQEITRAITFDPADVIRRVMEFAPDTLVAVEEVGRGYRLSDHFPPGDLTGELVIEDLQELGARPVTRVILRDPNRSDEDFVSLADHLGLHGVTYFVGYSAWIDIAPDGVNKATALADIAADLGVDQTEVLALGDGRNDIEMLTWAGRGVAIGDAPPEVKEAADSVTDRFDLGGTVKELLRWF</sequence>
<dbReference type="PANTHER" id="PTHR10000:SF8">
    <property type="entry name" value="HAD SUPERFAMILY HYDROLASE-LIKE, TYPE 3"/>
    <property type="match status" value="1"/>
</dbReference>
<dbReference type="SUPFAM" id="SSF56784">
    <property type="entry name" value="HAD-like"/>
    <property type="match status" value="1"/>
</dbReference>
<dbReference type="Gene3D" id="3.30.1240.10">
    <property type="match status" value="1"/>
</dbReference>
<proteinExistence type="predicted"/>
<name>A0ABS2RLL7_9ACTN</name>
<organism evidence="1 2">
    <name type="scientific">Microlunatus panaciterrae</name>
    <dbReference type="NCBI Taxonomy" id="400768"/>
    <lineage>
        <taxon>Bacteria</taxon>
        <taxon>Bacillati</taxon>
        <taxon>Actinomycetota</taxon>
        <taxon>Actinomycetes</taxon>
        <taxon>Propionibacteriales</taxon>
        <taxon>Propionibacteriaceae</taxon>
        <taxon>Microlunatus</taxon>
    </lineage>
</organism>
<dbReference type="Pfam" id="PF08282">
    <property type="entry name" value="Hydrolase_3"/>
    <property type="match status" value="1"/>
</dbReference>
<dbReference type="Gene3D" id="3.40.50.1000">
    <property type="entry name" value="HAD superfamily/HAD-like"/>
    <property type="match status" value="1"/>
</dbReference>
<dbReference type="InterPro" id="IPR023214">
    <property type="entry name" value="HAD_sf"/>
</dbReference>
<dbReference type="PANTHER" id="PTHR10000">
    <property type="entry name" value="PHOSPHOSERINE PHOSPHATASE"/>
    <property type="match status" value="1"/>
</dbReference>
<reference evidence="1 2" key="1">
    <citation type="submission" date="2021-01" db="EMBL/GenBank/DDBJ databases">
        <title>Sequencing the genomes of 1000 actinobacteria strains.</title>
        <authorList>
            <person name="Klenk H.-P."/>
        </authorList>
    </citation>
    <scope>NUCLEOTIDE SEQUENCE [LARGE SCALE GENOMIC DNA]</scope>
    <source>
        <strain evidence="1 2">DSM 18662</strain>
    </source>
</reference>
<evidence type="ECO:0000313" key="1">
    <source>
        <dbReference type="EMBL" id="MBM7799066.1"/>
    </source>
</evidence>
<evidence type="ECO:0000313" key="2">
    <source>
        <dbReference type="Proteomes" id="UP000704762"/>
    </source>
</evidence>
<gene>
    <name evidence="1" type="ORF">JOE57_001987</name>
</gene>
<comment type="caution">
    <text evidence="1">The sequence shown here is derived from an EMBL/GenBank/DDBJ whole genome shotgun (WGS) entry which is preliminary data.</text>
</comment>